<evidence type="ECO:0000313" key="2">
    <source>
        <dbReference type="EMBL" id="PSN67960.1"/>
    </source>
</evidence>
<dbReference type="Proteomes" id="UP000240883">
    <property type="component" value="Unassembled WGS sequence"/>
</dbReference>
<feature type="region of interest" description="Disordered" evidence="1">
    <location>
        <begin position="124"/>
        <end position="148"/>
    </location>
</feature>
<reference evidence="2 3" key="1">
    <citation type="journal article" date="2018" name="Front. Microbiol.">
        <title>Genome-Wide Analysis of Corynespora cassiicola Leaf Fall Disease Putative Effectors.</title>
        <authorList>
            <person name="Lopez D."/>
            <person name="Ribeiro S."/>
            <person name="Label P."/>
            <person name="Fumanal B."/>
            <person name="Venisse J.S."/>
            <person name="Kohler A."/>
            <person name="de Oliveira R.R."/>
            <person name="Labutti K."/>
            <person name="Lipzen A."/>
            <person name="Lail K."/>
            <person name="Bauer D."/>
            <person name="Ohm R.A."/>
            <person name="Barry K.W."/>
            <person name="Spatafora J."/>
            <person name="Grigoriev I.V."/>
            <person name="Martin F.M."/>
            <person name="Pujade-Renaud V."/>
        </authorList>
    </citation>
    <scope>NUCLEOTIDE SEQUENCE [LARGE SCALE GENOMIC DNA]</scope>
    <source>
        <strain evidence="2 3">Philippines</strain>
    </source>
</reference>
<protein>
    <submittedName>
        <fullName evidence="2">Uncharacterized protein</fullName>
    </submittedName>
</protein>
<proteinExistence type="predicted"/>
<sequence>MAMTGRTARGGPAASLWRRIVEVGLVRQWNGTGSPGKRKADCSQAASRAIHGFVAPPNKRVFNRAHGWSRPLCRRGDKLRRHECACVTGRLAKGLSSALLAPYLSGSVKQVSRAGGVQLERSLRARRPGKQAPSYTATSTPSDTSPDSPFTVVAFGRLTTLSAASARLESPQVDRLWS</sequence>
<keyword evidence="3" id="KW-1185">Reference proteome</keyword>
<organism evidence="2 3">
    <name type="scientific">Corynespora cassiicola Philippines</name>
    <dbReference type="NCBI Taxonomy" id="1448308"/>
    <lineage>
        <taxon>Eukaryota</taxon>
        <taxon>Fungi</taxon>
        <taxon>Dikarya</taxon>
        <taxon>Ascomycota</taxon>
        <taxon>Pezizomycotina</taxon>
        <taxon>Dothideomycetes</taxon>
        <taxon>Pleosporomycetidae</taxon>
        <taxon>Pleosporales</taxon>
        <taxon>Corynesporascaceae</taxon>
        <taxon>Corynespora</taxon>
    </lineage>
</organism>
<feature type="compositionally biased region" description="Low complexity" evidence="1">
    <location>
        <begin position="132"/>
        <end position="148"/>
    </location>
</feature>
<dbReference type="AlphaFoldDB" id="A0A2T2NRE6"/>
<evidence type="ECO:0000313" key="3">
    <source>
        <dbReference type="Proteomes" id="UP000240883"/>
    </source>
</evidence>
<name>A0A2T2NRE6_CORCC</name>
<evidence type="ECO:0000256" key="1">
    <source>
        <dbReference type="SAM" id="MobiDB-lite"/>
    </source>
</evidence>
<gene>
    <name evidence="2" type="ORF">BS50DRAFT_353295</name>
</gene>
<accession>A0A2T2NRE6</accession>
<dbReference type="EMBL" id="KZ678134">
    <property type="protein sequence ID" value="PSN67960.1"/>
    <property type="molecule type" value="Genomic_DNA"/>
</dbReference>